<evidence type="ECO:0000313" key="3">
    <source>
        <dbReference type="Proteomes" id="UP000774326"/>
    </source>
</evidence>
<evidence type="ECO:0000256" key="1">
    <source>
        <dbReference type="SAM" id="Phobius"/>
    </source>
</evidence>
<organism evidence="2 3">
    <name type="scientific">Wickerhamomyces pijperi</name>
    <name type="common">Yeast</name>
    <name type="synonym">Pichia pijperi</name>
    <dbReference type="NCBI Taxonomy" id="599730"/>
    <lineage>
        <taxon>Eukaryota</taxon>
        <taxon>Fungi</taxon>
        <taxon>Dikarya</taxon>
        <taxon>Ascomycota</taxon>
        <taxon>Saccharomycotina</taxon>
        <taxon>Saccharomycetes</taxon>
        <taxon>Phaffomycetales</taxon>
        <taxon>Wickerhamomycetaceae</taxon>
        <taxon>Wickerhamomyces</taxon>
    </lineage>
</organism>
<keyword evidence="3" id="KW-1185">Reference proteome</keyword>
<keyword evidence="1" id="KW-0812">Transmembrane</keyword>
<sequence>MMSNLVEFVGLDGTLSDSLAEWYDKFGIESWFMVDPDLLVGDLKLSSINPTETKFVLCCVGALFFLGEGVFCLFGEAFLSSALRFLSSALAFFSSSLRIFSASFSSFMASYSWIVGLSSENISFKTHTKADVESGEGSVLILVSFPVNSKYEATLAPINCMSAQMPS</sequence>
<comment type="caution">
    <text evidence="2">The sequence shown here is derived from an EMBL/GenBank/DDBJ whole genome shotgun (WGS) entry which is preliminary data.</text>
</comment>
<accession>A0A9P8QEB0</accession>
<gene>
    <name evidence="2" type="ORF">WICPIJ_000173</name>
</gene>
<reference evidence="2" key="1">
    <citation type="journal article" date="2021" name="Open Biol.">
        <title>Shared evolutionary footprints suggest mitochondrial oxidative damage underlies multiple complex I losses in fungi.</title>
        <authorList>
            <person name="Schikora-Tamarit M.A."/>
            <person name="Marcet-Houben M."/>
            <person name="Nosek J."/>
            <person name="Gabaldon T."/>
        </authorList>
    </citation>
    <scope>NUCLEOTIDE SEQUENCE</scope>
    <source>
        <strain evidence="2">CBS2887</strain>
    </source>
</reference>
<evidence type="ECO:0000313" key="2">
    <source>
        <dbReference type="EMBL" id="KAH3688867.1"/>
    </source>
</evidence>
<dbReference type="Proteomes" id="UP000774326">
    <property type="component" value="Unassembled WGS sequence"/>
</dbReference>
<keyword evidence="1" id="KW-1133">Transmembrane helix</keyword>
<name>A0A9P8QEB0_WICPI</name>
<dbReference type="AlphaFoldDB" id="A0A9P8QEB0"/>
<keyword evidence="1" id="KW-0472">Membrane</keyword>
<feature type="transmembrane region" description="Helical" evidence="1">
    <location>
        <begin position="99"/>
        <end position="117"/>
    </location>
</feature>
<reference evidence="2" key="2">
    <citation type="submission" date="2021-01" db="EMBL/GenBank/DDBJ databases">
        <authorList>
            <person name="Schikora-Tamarit M.A."/>
        </authorList>
    </citation>
    <scope>NUCLEOTIDE SEQUENCE</scope>
    <source>
        <strain evidence="2">CBS2887</strain>
    </source>
</reference>
<dbReference type="EMBL" id="JAEUBG010000104">
    <property type="protein sequence ID" value="KAH3688867.1"/>
    <property type="molecule type" value="Genomic_DNA"/>
</dbReference>
<feature type="transmembrane region" description="Helical" evidence="1">
    <location>
        <begin position="55"/>
        <end position="79"/>
    </location>
</feature>
<proteinExistence type="predicted"/>
<protein>
    <submittedName>
        <fullName evidence="2">Uncharacterized protein</fullName>
    </submittedName>
</protein>